<protein>
    <recommendedName>
        <fullName evidence="4">NmrA-like domain-containing protein</fullName>
    </recommendedName>
</protein>
<dbReference type="InterPro" id="IPR008030">
    <property type="entry name" value="NmrA-like"/>
</dbReference>
<dbReference type="Gene3D" id="3.40.50.720">
    <property type="entry name" value="NAD(P)-binding Rossmann-like Domain"/>
    <property type="match status" value="1"/>
</dbReference>
<organism evidence="5 6">
    <name type="scientific">Marasmius tenuissimus</name>
    <dbReference type="NCBI Taxonomy" id="585030"/>
    <lineage>
        <taxon>Eukaryota</taxon>
        <taxon>Fungi</taxon>
        <taxon>Dikarya</taxon>
        <taxon>Basidiomycota</taxon>
        <taxon>Agaricomycotina</taxon>
        <taxon>Agaricomycetes</taxon>
        <taxon>Agaricomycetidae</taxon>
        <taxon>Agaricales</taxon>
        <taxon>Marasmiineae</taxon>
        <taxon>Marasmiaceae</taxon>
        <taxon>Marasmius</taxon>
    </lineage>
</organism>
<accession>A0ABR3A7K5</accession>
<evidence type="ECO:0000256" key="3">
    <source>
        <dbReference type="SAM" id="MobiDB-lite"/>
    </source>
</evidence>
<comment type="caution">
    <text evidence="5">The sequence shown here is derived from an EMBL/GenBank/DDBJ whole genome shotgun (WGS) entry which is preliminary data.</text>
</comment>
<dbReference type="InterPro" id="IPR051164">
    <property type="entry name" value="NmrA-like_oxidored"/>
</dbReference>
<proteinExistence type="inferred from homology"/>
<dbReference type="Proteomes" id="UP001437256">
    <property type="component" value="Unassembled WGS sequence"/>
</dbReference>
<feature type="compositionally biased region" description="Low complexity" evidence="3">
    <location>
        <begin position="1"/>
        <end position="28"/>
    </location>
</feature>
<dbReference type="PANTHER" id="PTHR42748:SF7">
    <property type="entry name" value="NMRA LIKE REDOX SENSOR 1-RELATED"/>
    <property type="match status" value="1"/>
</dbReference>
<evidence type="ECO:0000256" key="2">
    <source>
        <dbReference type="ARBA" id="ARBA00022857"/>
    </source>
</evidence>
<evidence type="ECO:0000259" key="4">
    <source>
        <dbReference type="Pfam" id="PF05368"/>
    </source>
</evidence>
<dbReference type="EMBL" id="JBBXMP010000009">
    <property type="protein sequence ID" value="KAL0069962.1"/>
    <property type="molecule type" value="Genomic_DNA"/>
</dbReference>
<feature type="region of interest" description="Disordered" evidence="3">
    <location>
        <begin position="1"/>
        <end position="30"/>
    </location>
</feature>
<keyword evidence="6" id="KW-1185">Reference proteome</keyword>
<comment type="similarity">
    <text evidence="1">Belongs to the NmrA-type oxidoreductase family.</text>
</comment>
<feature type="domain" description="NmrA-like" evidence="4">
    <location>
        <begin position="38"/>
        <end position="301"/>
    </location>
</feature>
<evidence type="ECO:0000313" key="6">
    <source>
        <dbReference type="Proteomes" id="UP001437256"/>
    </source>
</evidence>
<reference evidence="5 6" key="1">
    <citation type="submission" date="2024-05" db="EMBL/GenBank/DDBJ databases">
        <title>A draft genome resource for the thread blight pathogen Marasmius tenuissimus strain MS-2.</title>
        <authorList>
            <person name="Yulfo-Soto G.E."/>
            <person name="Baruah I.K."/>
            <person name="Amoako-Attah I."/>
            <person name="Bukari Y."/>
            <person name="Meinhardt L.W."/>
            <person name="Bailey B.A."/>
            <person name="Cohen S.P."/>
        </authorList>
    </citation>
    <scope>NUCLEOTIDE SEQUENCE [LARGE SCALE GENOMIC DNA]</scope>
    <source>
        <strain evidence="5 6">MS-2</strain>
    </source>
</reference>
<name>A0ABR3A7K5_9AGAR</name>
<dbReference type="Pfam" id="PF05368">
    <property type="entry name" value="NmrA"/>
    <property type="match status" value="1"/>
</dbReference>
<dbReference type="Gene3D" id="3.90.25.10">
    <property type="entry name" value="UDP-galactose 4-epimerase, domain 1"/>
    <property type="match status" value="1"/>
</dbReference>
<gene>
    <name evidence="5" type="ORF">AAF712_002858</name>
</gene>
<dbReference type="PANTHER" id="PTHR42748">
    <property type="entry name" value="NITROGEN METABOLITE REPRESSION PROTEIN NMRA FAMILY MEMBER"/>
    <property type="match status" value="1"/>
</dbReference>
<dbReference type="InterPro" id="IPR036291">
    <property type="entry name" value="NAD(P)-bd_dom_sf"/>
</dbReference>
<evidence type="ECO:0000313" key="5">
    <source>
        <dbReference type="EMBL" id="KAL0069962.1"/>
    </source>
</evidence>
<keyword evidence="2" id="KW-0521">NADP</keyword>
<evidence type="ECO:0000256" key="1">
    <source>
        <dbReference type="ARBA" id="ARBA00006328"/>
    </source>
</evidence>
<sequence>MSSSGSSSPTSINTITPTLSTPTTAATSVGTSTKSDVKRILVAGATGKQGFATVRALLRLNGIQDTQQDRFQILALTRNERSKAAQELASFNSSSLGKNVGEDDFEVVEADLNSKESVRAIFERYRDDGGIYGVFSVQAFPGLGVDSSGEEAQGKNIADVAYEFRVQHFVYSSSERAEEVFDDQAKEGSSHLAKVRIEERVKELGEMEGGFGWTILRPVRFYENFSGPLGGVTFAIFRAGMKETTRLDLVAADDVGRIAAEVFRNPTPYSHKILVPVGDTLTCRQIEEVHLKASGKSITKVPGIVANGLLWMNKGTKDMLASIERPAEALAQGLLPNLPDQIEDARKAFVGGEDDKEGQKRGLTTFEEWVHLHEYEQEGTQAKTKSEVEQDTSGSGWNRVSLVKLISGRH</sequence>
<dbReference type="SUPFAM" id="SSF51735">
    <property type="entry name" value="NAD(P)-binding Rossmann-fold domains"/>
    <property type="match status" value="1"/>
</dbReference>